<protein>
    <recommendedName>
        <fullName evidence="3">Lipoprotein</fullName>
    </recommendedName>
</protein>
<dbReference type="EMBL" id="JBDLYL010000002">
    <property type="protein sequence ID" value="MEN8638557.1"/>
    <property type="molecule type" value="Genomic_DNA"/>
</dbReference>
<proteinExistence type="predicted"/>
<evidence type="ECO:0008006" key="3">
    <source>
        <dbReference type="Google" id="ProtNLM"/>
    </source>
</evidence>
<sequence length="242" mass="26728">MQSEHIVELHGSVTLVGIPEFDEHPLRMRVVVSHPGEGTLWTSLAYSTLQYDASPIPYELQLDTRTFEADETLDLEAILYAGPADRTGAPGAEKARVRLPLTIGHDIPRIEQDITLEGDAKLAPSSLSIKGFKRIGGTATLPQIEDLKGHRLTAILFEVHLNDDMKKVYVRIADNSYQVRGLVSPFSLHFDETVLKSEGTSYVLSFSVQAPDGDYVAIRTLRDVVPAELGDDMAVELRSFLD</sequence>
<reference evidence="1 2" key="1">
    <citation type="submission" date="2024-05" db="EMBL/GenBank/DDBJ databases">
        <title>Sequence of Lycoming College course isolates.</title>
        <authorList>
            <person name="Reigle C.A."/>
            <person name="Newman J.D."/>
        </authorList>
    </citation>
    <scope>NUCLEOTIDE SEQUENCE [LARGE SCALE GENOMIC DNA]</scope>
    <source>
        <strain evidence="1 2">CAR-09</strain>
    </source>
</reference>
<dbReference type="Proteomes" id="UP001424532">
    <property type="component" value="Unassembled WGS sequence"/>
</dbReference>
<organism evidence="1 2">
    <name type="scientific">Pseudomonas sichuanensis</name>
    <dbReference type="NCBI Taxonomy" id="2213015"/>
    <lineage>
        <taxon>Bacteria</taxon>
        <taxon>Pseudomonadati</taxon>
        <taxon>Pseudomonadota</taxon>
        <taxon>Gammaproteobacteria</taxon>
        <taxon>Pseudomonadales</taxon>
        <taxon>Pseudomonadaceae</taxon>
        <taxon>Pseudomonas</taxon>
    </lineage>
</organism>
<name>A0ABV0D9Z2_9PSED</name>
<keyword evidence="2" id="KW-1185">Reference proteome</keyword>
<accession>A0ABV0D9Z2</accession>
<comment type="caution">
    <text evidence="1">The sequence shown here is derived from an EMBL/GenBank/DDBJ whole genome shotgun (WGS) entry which is preliminary data.</text>
</comment>
<evidence type="ECO:0000313" key="2">
    <source>
        <dbReference type="Proteomes" id="UP001424532"/>
    </source>
</evidence>
<gene>
    <name evidence="1" type="ORF">ABFE88_02670</name>
</gene>
<dbReference type="RefSeq" id="WP_347148700.1">
    <property type="nucleotide sequence ID" value="NZ_JBDLYL010000002.1"/>
</dbReference>
<evidence type="ECO:0000313" key="1">
    <source>
        <dbReference type="EMBL" id="MEN8638557.1"/>
    </source>
</evidence>